<keyword evidence="6 7" id="KW-0472">Membrane</keyword>
<dbReference type="PANTHER" id="PTHR30151:SF0">
    <property type="entry name" value="ABC TRANSPORTER PERMEASE PROTEIN MJ0413-RELATED"/>
    <property type="match status" value="1"/>
</dbReference>
<evidence type="ECO:0000313" key="10">
    <source>
        <dbReference type="EMBL" id="GAA4197329.1"/>
    </source>
</evidence>
<feature type="transmembrane region" description="Helical" evidence="7">
    <location>
        <begin position="239"/>
        <end position="258"/>
    </location>
</feature>
<dbReference type="InterPro" id="IPR000515">
    <property type="entry name" value="MetI-like"/>
</dbReference>
<evidence type="ECO:0000256" key="1">
    <source>
        <dbReference type="ARBA" id="ARBA00004651"/>
    </source>
</evidence>
<evidence type="ECO:0000313" key="11">
    <source>
        <dbReference type="Proteomes" id="UP001501251"/>
    </source>
</evidence>
<dbReference type="Proteomes" id="UP001501251">
    <property type="component" value="Unassembled WGS sequence"/>
</dbReference>
<name>A0ABP8B494_9ACTN</name>
<dbReference type="PROSITE" id="PS50928">
    <property type="entry name" value="ABC_TM1"/>
    <property type="match status" value="1"/>
</dbReference>
<dbReference type="Gene3D" id="1.10.3720.10">
    <property type="entry name" value="MetI-like"/>
    <property type="match status" value="1"/>
</dbReference>
<evidence type="ECO:0000259" key="9">
    <source>
        <dbReference type="PROSITE" id="PS50928"/>
    </source>
</evidence>
<dbReference type="EMBL" id="BAABAQ010000008">
    <property type="protein sequence ID" value="GAA4197329.1"/>
    <property type="molecule type" value="Genomic_DNA"/>
</dbReference>
<evidence type="ECO:0000256" key="5">
    <source>
        <dbReference type="ARBA" id="ARBA00022989"/>
    </source>
</evidence>
<sequence>MRTTQGTTADPTTDPTAAVVSPAVSSGGPSRDVTGKLVAAAAVLLVWQVAGTAWLPDYLPTPLGVLGQAIPTLTSASFLGSVWETVSAVALGLLLGCVPGIVAGLLIGRVAWLRHLSTPYISGLYAMPMLAIVPMATIWFGYNDVTRVIVVALSAFLPCAVSTADGARALPGNLADVARVLNVPRRRFVTDFVLPSALPFAVAGVHVAVGRALVGAAAVEFLANLDGLGTFILTNARSFAQDQAFVGVTVLALLGVLARAGTERLVRRVAPWQHAGRE</sequence>
<evidence type="ECO:0000256" key="6">
    <source>
        <dbReference type="ARBA" id="ARBA00023136"/>
    </source>
</evidence>
<keyword evidence="4 7" id="KW-0812">Transmembrane</keyword>
<feature type="transmembrane region" description="Helical" evidence="7">
    <location>
        <begin position="192"/>
        <end position="219"/>
    </location>
</feature>
<feature type="compositionally biased region" description="Low complexity" evidence="8">
    <location>
        <begin position="1"/>
        <end position="26"/>
    </location>
</feature>
<evidence type="ECO:0000256" key="4">
    <source>
        <dbReference type="ARBA" id="ARBA00022692"/>
    </source>
</evidence>
<evidence type="ECO:0000256" key="7">
    <source>
        <dbReference type="RuleBase" id="RU363032"/>
    </source>
</evidence>
<comment type="similarity">
    <text evidence="7">Belongs to the binding-protein-dependent transport system permease family.</text>
</comment>
<keyword evidence="3" id="KW-1003">Cell membrane</keyword>
<feature type="transmembrane region" description="Helical" evidence="7">
    <location>
        <begin position="37"/>
        <end position="55"/>
    </location>
</feature>
<feature type="transmembrane region" description="Helical" evidence="7">
    <location>
        <begin position="148"/>
        <end position="171"/>
    </location>
</feature>
<feature type="transmembrane region" description="Helical" evidence="7">
    <location>
        <begin position="88"/>
        <end position="112"/>
    </location>
</feature>
<gene>
    <name evidence="10" type="ORF">GCM10022252_46080</name>
</gene>
<comment type="caution">
    <text evidence="10">The sequence shown here is derived from an EMBL/GenBank/DDBJ whole genome shotgun (WGS) entry which is preliminary data.</text>
</comment>
<feature type="region of interest" description="Disordered" evidence="8">
    <location>
        <begin position="1"/>
        <end position="30"/>
    </location>
</feature>
<dbReference type="Pfam" id="PF00528">
    <property type="entry name" value="BPD_transp_1"/>
    <property type="match status" value="1"/>
</dbReference>
<accession>A0ABP8B494</accession>
<dbReference type="RefSeq" id="WP_344920067.1">
    <property type="nucleotide sequence ID" value="NZ_BAABAQ010000008.1"/>
</dbReference>
<evidence type="ECO:0000256" key="2">
    <source>
        <dbReference type="ARBA" id="ARBA00022448"/>
    </source>
</evidence>
<keyword evidence="11" id="KW-1185">Reference proteome</keyword>
<feature type="domain" description="ABC transmembrane type-1" evidence="9">
    <location>
        <begin position="82"/>
        <end position="266"/>
    </location>
</feature>
<feature type="transmembrane region" description="Helical" evidence="7">
    <location>
        <begin position="124"/>
        <end position="142"/>
    </location>
</feature>
<protein>
    <submittedName>
        <fullName evidence="10">ABC transporter permease</fullName>
    </submittedName>
</protein>
<comment type="subcellular location">
    <subcellularLocation>
        <location evidence="1 7">Cell membrane</location>
        <topology evidence="1 7">Multi-pass membrane protein</topology>
    </subcellularLocation>
</comment>
<evidence type="ECO:0000256" key="3">
    <source>
        <dbReference type="ARBA" id="ARBA00022475"/>
    </source>
</evidence>
<evidence type="ECO:0000256" key="8">
    <source>
        <dbReference type="SAM" id="MobiDB-lite"/>
    </source>
</evidence>
<dbReference type="InterPro" id="IPR035906">
    <property type="entry name" value="MetI-like_sf"/>
</dbReference>
<proteinExistence type="inferred from homology"/>
<dbReference type="CDD" id="cd06261">
    <property type="entry name" value="TM_PBP2"/>
    <property type="match status" value="1"/>
</dbReference>
<reference evidence="11" key="1">
    <citation type="journal article" date="2019" name="Int. J. Syst. Evol. Microbiol.">
        <title>The Global Catalogue of Microorganisms (GCM) 10K type strain sequencing project: providing services to taxonomists for standard genome sequencing and annotation.</title>
        <authorList>
            <consortium name="The Broad Institute Genomics Platform"/>
            <consortium name="The Broad Institute Genome Sequencing Center for Infectious Disease"/>
            <person name="Wu L."/>
            <person name="Ma J."/>
        </authorList>
    </citation>
    <scope>NUCLEOTIDE SEQUENCE [LARGE SCALE GENOMIC DNA]</scope>
    <source>
        <strain evidence="11">JCM 17388</strain>
    </source>
</reference>
<keyword evidence="5 7" id="KW-1133">Transmembrane helix</keyword>
<keyword evidence="2 7" id="KW-0813">Transport</keyword>
<organism evidence="10 11">
    <name type="scientific">Streptosporangium oxazolinicum</name>
    <dbReference type="NCBI Taxonomy" id="909287"/>
    <lineage>
        <taxon>Bacteria</taxon>
        <taxon>Bacillati</taxon>
        <taxon>Actinomycetota</taxon>
        <taxon>Actinomycetes</taxon>
        <taxon>Streptosporangiales</taxon>
        <taxon>Streptosporangiaceae</taxon>
        <taxon>Streptosporangium</taxon>
    </lineage>
</organism>
<dbReference type="SUPFAM" id="SSF161098">
    <property type="entry name" value="MetI-like"/>
    <property type="match status" value="1"/>
</dbReference>
<dbReference type="PANTHER" id="PTHR30151">
    <property type="entry name" value="ALKANE SULFONATE ABC TRANSPORTER-RELATED, MEMBRANE SUBUNIT"/>
    <property type="match status" value="1"/>
</dbReference>